<organism evidence="1 2">
    <name type="scientific">Mycobacterium kansasii 662</name>
    <dbReference type="NCBI Taxonomy" id="1299326"/>
    <lineage>
        <taxon>Bacteria</taxon>
        <taxon>Bacillati</taxon>
        <taxon>Actinomycetota</taxon>
        <taxon>Actinomycetes</taxon>
        <taxon>Mycobacteriales</taxon>
        <taxon>Mycobacteriaceae</taxon>
        <taxon>Mycobacterium</taxon>
    </lineage>
</organism>
<gene>
    <name evidence="1" type="ORF">I545_6736</name>
</gene>
<name>X7XWV0_MYCKA</name>
<dbReference type="AlphaFoldDB" id="X7XWV0"/>
<sequence length="40" mass="4157">MGVSVSEWGPITSTPESAVDARLSCQTKPHLGVGKVRSTS</sequence>
<evidence type="ECO:0000313" key="1">
    <source>
        <dbReference type="EMBL" id="ETZ99095.1"/>
    </source>
</evidence>
<dbReference type="EMBL" id="JAOA01000027">
    <property type="protein sequence ID" value="ETZ99095.1"/>
    <property type="molecule type" value="Genomic_DNA"/>
</dbReference>
<dbReference type="Proteomes" id="UP000020561">
    <property type="component" value="Unassembled WGS sequence"/>
</dbReference>
<protein>
    <submittedName>
        <fullName evidence="1">Uncharacterized protein</fullName>
    </submittedName>
</protein>
<comment type="caution">
    <text evidence="1">The sequence shown here is derived from an EMBL/GenBank/DDBJ whole genome shotgun (WGS) entry which is preliminary data.</text>
</comment>
<reference evidence="1 2" key="1">
    <citation type="submission" date="2013-12" db="EMBL/GenBank/DDBJ databases">
        <authorList>
            <person name="Brown-Elliot B."/>
            <person name="Wallace R."/>
            <person name="Lenaerts A."/>
            <person name="Ordway D."/>
            <person name="DeGroote M.A."/>
            <person name="Parker T."/>
            <person name="Sizemore C."/>
            <person name="Tallon L.J."/>
            <person name="Sadzewicz L.K."/>
            <person name="Sengamalay N."/>
            <person name="Fraser C.M."/>
            <person name="Hine E."/>
            <person name="Shefchek K.A."/>
            <person name="Das S.P."/>
            <person name="Tettelin H."/>
        </authorList>
    </citation>
    <scope>NUCLEOTIDE SEQUENCE [LARGE SCALE GENOMIC DNA]</scope>
    <source>
        <strain evidence="1 2">662</strain>
    </source>
</reference>
<dbReference type="PATRIC" id="fig|1299326.3.peg.6470"/>
<accession>X7XWV0</accession>
<evidence type="ECO:0000313" key="2">
    <source>
        <dbReference type="Proteomes" id="UP000020561"/>
    </source>
</evidence>
<proteinExistence type="predicted"/>